<name>A0A0B6ZVE1_9EUPU</name>
<proteinExistence type="predicted"/>
<dbReference type="AlphaFoldDB" id="A0A0B6ZVE1"/>
<evidence type="ECO:0000313" key="2">
    <source>
        <dbReference type="EMBL" id="CEK72584.1"/>
    </source>
</evidence>
<protein>
    <submittedName>
        <fullName evidence="2">Uncharacterized protein</fullName>
    </submittedName>
</protein>
<feature type="compositionally biased region" description="Polar residues" evidence="1">
    <location>
        <begin position="116"/>
        <end position="129"/>
    </location>
</feature>
<reference evidence="2" key="1">
    <citation type="submission" date="2014-12" db="EMBL/GenBank/DDBJ databases">
        <title>Insight into the proteome of Arion vulgaris.</title>
        <authorList>
            <person name="Aradska J."/>
            <person name="Bulat T."/>
            <person name="Smidak R."/>
            <person name="Sarate P."/>
            <person name="Gangsoo J."/>
            <person name="Sialana F."/>
            <person name="Bilban M."/>
            <person name="Lubec G."/>
        </authorList>
    </citation>
    <scope>NUCLEOTIDE SEQUENCE</scope>
    <source>
        <tissue evidence="2">Skin</tissue>
    </source>
</reference>
<accession>A0A0B6ZVE1</accession>
<organism evidence="2">
    <name type="scientific">Arion vulgaris</name>
    <dbReference type="NCBI Taxonomy" id="1028688"/>
    <lineage>
        <taxon>Eukaryota</taxon>
        <taxon>Metazoa</taxon>
        <taxon>Spiralia</taxon>
        <taxon>Lophotrochozoa</taxon>
        <taxon>Mollusca</taxon>
        <taxon>Gastropoda</taxon>
        <taxon>Heterobranchia</taxon>
        <taxon>Euthyneura</taxon>
        <taxon>Panpulmonata</taxon>
        <taxon>Eupulmonata</taxon>
        <taxon>Stylommatophora</taxon>
        <taxon>Helicina</taxon>
        <taxon>Arionoidea</taxon>
        <taxon>Arionidae</taxon>
        <taxon>Arion</taxon>
    </lineage>
</organism>
<dbReference type="EMBL" id="HACG01025719">
    <property type="protein sequence ID" value="CEK72584.1"/>
    <property type="molecule type" value="Transcribed_RNA"/>
</dbReference>
<evidence type="ECO:0000256" key="1">
    <source>
        <dbReference type="SAM" id="MobiDB-lite"/>
    </source>
</evidence>
<feature type="region of interest" description="Disordered" evidence="1">
    <location>
        <begin position="101"/>
        <end position="140"/>
    </location>
</feature>
<gene>
    <name evidence="2" type="primary">ORF83082</name>
</gene>
<sequence length="140" mass="15484">MRNREEIPRRSNIVGHLQGQDHHLLTEGESHMVIKVTDGLDPDLEADIIKQIESIDHTTLSPKKRENQMKEVTGMWKGNITTNKGGQIGSGEATVTKVGEAGAETDKMEVPVPEEQSWSSLETKTSNLESALVHHRAPNL</sequence>